<reference evidence="3 4" key="1">
    <citation type="journal article" date="2007" name="Nature">
        <title>Evolution of genes and genomes on the Drosophila phylogeny.</title>
        <authorList>
            <consortium name="Drosophila 12 Genomes Consortium"/>
            <person name="Clark A.G."/>
            <person name="Eisen M.B."/>
            <person name="Smith D.R."/>
            <person name="Bergman C.M."/>
            <person name="Oliver B."/>
            <person name="Markow T.A."/>
            <person name="Kaufman T.C."/>
            <person name="Kellis M."/>
            <person name="Gelbart W."/>
            <person name="Iyer V.N."/>
            <person name="Pollard D.A."/>
            <person name="Sackton T.B."/>
            <person name="Larracuente A.M."/>
            <person name="Singh N.D."/>
            <person name="Abad J.P."/>
            <person name="Abt D.N."/>
            <person name="Adryan B."/>
            <person name="Aguade M."/>
            <person name="Akashi H."/>
            <person name="Anderson W.W."/>
            <person name="Aquadro C.F."/>
            <person name="Ardell D.H."/>
            <person name="Arguello R."/>
            <person name="Artieri C.G."/>
            <person name="Barbash D.A."/>
            <person name="Barker D."/>
            <person name="Barsanti P."/>
            <person name="Batterham P."/>
            <person name="Batzoglou S."/>
            <person name="Begun D."/>
            <person name="Bhutkar A."/>
            <person name="Blanco E."/>
            <person name="Bosak S.A."/>
            <person name="Bradley R.K."/>
            <person name="Brand A.D."/>
            <person name="Brent M.R."/>
            <person name="Brooks A.N."/>
            <person name="Brown R.H."/>
            <person name="Butlin R.K."/>
            <person name="Caggese C."/>
            <person name="Calvi B.R."/>
            <person name="Bernardo de Carvalho A."/>
            <person name="Caspi A."/>
            <person name="Castrezana S."/>
            <person name="Celniker S.E."/>
            <person name="Chang J.L."/>
            <person name="Chapple C."/>
            <person name="Chatterji S."/>
            <person name="Chinwalla A."/>
            <person name="Civetta A."/>
            <person name="Clifton S.W."/>
            <person name="Comeron J.M."/>
            <person name="Costello J.C."/>
            <person name="Coyne J.A."/>
            <person name="Daub J."/>
            <person name="David R.G."/>
            <person name="Delcher A.L."/>
            <person name="Delehaunty K."/>
            <person name="Do C.B."/>
            <person name="Ebling H."/>
            <person name="Edwards K."/>
            <person name="Eickbush T."/>
            <person name="Evans J.D."/>
            <person name="Filipski A."/>
            <person name="Findeiss S."/>
            <person name="Freyhult E."/>
            <person name="Fulton L."/>
            <person name="Fulton R."/>
            <person name="Garcia A.C."/>
            <person name="Gardiner A."/>
            <person name="Garfield D.A."/>
            <person name="Garvin B.E."/>
            <person name="Gibson G."/>
            <person name="Gilbert D."/>
            <person name="Gnerre S."/>
            <person name="Godfrey J."/>
            <person name="Good R."/>
            <person name="Gotea V."/>
            <person name="Gravely B."/>
            <person name="Greenberg A.J."/>
            <person name="Griffiths-Jones S."/>
            <person name="Gross S."/>
            <person name="Guigo R."/>
            <person name="Gustafson E.A."/>
            <person name="Haerty W."/>
            <person name="Hahn M.W."/>
            <person name="Halligan D.L."/>
            <person name="Halpern A.L."/>
            <person name="Halter G.M."/>
            <person name="Han M.V."/>
            <person name="Heger A."/>
            <person name="Hillier L."/>
            <person name="Hinrichs A.S."/>
            <person name="Holmes I."/>
            <person name="Hoskins R.A."/>
            <person name="Hubisz M.J."/>
            <person name="Hultmark D."/>
            <person name="Huntley M.A."/>
            <person name="Jaffe D.B."/>
            <person name="Jagadeeshan S."/>
            <person name="Jeck W.R."/>
            <person name="Johnson J."/>
            <person name="Jones C.D."/>
            <person name="Jordan W.C."/>
            <person name="Karpen G.H."/>
            <person name="Kataoka E."/>
            <person name="Keightley P.D."/>
            <person name="Kheradpour P."/>
            <person name="Kirkness E.F."/>
            <person name="Koerich L.B."/>
            <person name="Kristiansen K."/>
            <person name="Kudrna D."/>
            <person name="Kulathinal R.J."/>
            <person name="Kumar S."/>
            <person name="Kwok R."/>
            <person name="Lander E."/>
            <person name="Langley C.H."/>
            <person name="Lapoint R."/>
            <person name="Lazzaro B.P."/>
            <person name="Lee S.J."/>
            <person name="Levesque L."/>
            <person name="Li R."/>
            <person name="Lin C.F."/>
            <person name="Lin M.F."/>
            <person name="Lindblad-Toh K."/>
            <person name="Llopart A."/>
            <person name="Long M."/>
            <person name="Low L."/>
            <person name="Lozovsky E."/>
            <person name="Lu J."/>
            <person name="Luo M."/>
            <person name="Machado C.A."/>
            <person name="Makalowski W."/>
            <person name="Marzo M."/>
            <person name="Matsuda M."/>
            <person name="Matzkin L."/>
            <person name="McAllister B."/>
            <person name="McBride C.S."/>
            <person name="McKernan B."/>
            <person name="McKernan K."/>
            <person name="Mendez-Lago M."/>
            <person name="Minx P."/>
            <person name="Mollenhauer M.U."/>
            <person name="Montooth K."/>
            <person name="Mount S.M."/>
            <person name="Mu X."/>
            <person name="Myers E."/>
            <person name="Negre B."/>
            <person name="Newfeld S."/>
            <person name="Nielsen R."/>
            <person name="Noor M.A."/>
            <person name="O'Grady P."/>
            <person name="Pachter L."/>
            <person name="Papaceit M."/>
            <person name="Parisi M.J."/>
            <person name="Parisi M."/>
            <person name="Parts L."/>
            <person name="Pedersen J.S."/>
            <person name="Pesole G."/>
            <person name="Phillippy A.M."/>
            <person name="Ponting C.P."/>
            <person name="Pop M."/>
            <person name="Porcelli D."/>
            <person name="Powell J.R."/>
            <person name="Prohaska S."/>
            <person name="Pruitt K."/>
            <person name="Puig M."/>
            <person name="Quesneville H."/>
            <person name="Ram K.R."/>
            <person name="Rand D."/>
            <person name="Rasmussen M.D."/>
            <person name="Reed L.K."/>
            <person name="Reenan R."/>
            <person name="Reily A."/>
            <person name="Remington K.A."/>
            <person name="Rieger T.T."/>
            <person name="Ritchie M.G."/>
            <person name="Robin C."/>
            <person name="Rogers Y.H."/>
            <person name="Rohde C."/>
            <person name="Rozas J."/>
            <person name="Rubenfield M.J."/>
            <person name="Ruiz A."/>
            <person name="Russo S."/>
            <person name="Salzberg S.L."/>
            <person name="Sanchez-Gracia A."/>
            <person name="Saranga D.J."/>
            <person name="Sato H."/>
            <person name="Schaeffer S.W."/>
            <person name="Schatz M.C."/>
            <person name="Schlenke T."/>
            <person name="Schwartz R."/>
            <person name="Segarra C."/>
            <person name="Singh R.S."/>
            <person name="Sirot L."/>
            <person name="Sirota M."/>
            <person name="Sisneros N.B."/>
            <person name="Smith C.D."/>
            <person name="Smith T.F."/>
            <person name="Spieth J."/>
            <person name="Stage D.E."/>
            <person name="Stark A."/>
            <person name="Stephan W."/>
            <person name="Strausberg R.L."/>
            <person name="Strempel S."/>
            <person name="Sturgill D."/>
            <person name="Sutton G."/>
            <person name="Sutton G.G."/>
            <person name="Tao W."/>
            <person name="Teichmann S."/>
            <person name="Tobari Y.N."/>
            <person name="Tomimura Y."/>
            <person name="Tsolas J.M."/>
            <person name="Valente V.L."/>
            <person name="Venter E."/>
            <person name="Venter J.C."/>
            <person name="Vicario S."/>
            <person name="Vieira F.G."/>
            <person name="Vilella A.J."/>
            <person name="Villasante A."/>
            <person name="Walenz B."/>
            <person name="Wang J."/>
            <person name="Wasserman M."/>
            <person name="Watts T."/>
            <person name="Wilson D."/>
            <person name="Wilson R.K."/>
            <person name="Wing R.A."/>
            <person name="Wolfner M.F."/>
            <person name="Wong A."/>
            <person name="Wong G.K."/>
            <person name="Wu C.I."/>
            <person name="Wu G."/>
            <person name="Yamamoto D."/>
            <person name="Yang H.P."/>
            <person name="Yang S.P."/>
            <person name="Yorke J.A."/>
            <person name="Yoshida K."/>
            <person name="Zdobnov E."/>
            <person name="Zhang P."/>
            <person name="Zhang Y."/>
            <person name="Zimin A.V."/>
            <person name="Baldwin J."/>
            <person name="Abdouelleil A."/>
            <person name="Abdulkadir J."/>
            <person name="Abebe A."/>
            <person name="Abera B."/>
            <person name="Abreu J."/>
            <person name="Acer S.C."/>
            <person name="Aftuck L."/>
            <person name="Alexander A."/>
            <person name="An P."/>
            <person name="Anderson E."/>
            <person name="Anderson S."/>
            <person name="Arachi H."/>
            <person name="Azer M."/>
            <person name="Bachantsang P."/>
            <person name="Barry A."/>
            <person name="Bayul T."/>
            <person name="Berlin A."/>
            <person name="Bessette D."/>
            <person name="Bloom T."/>
            <person name="Blye J."/>
            <person name="Boguslavskiy L."/>
            <person name="Bonnet C."/>
            <person name="Boukhgalter B."/>
            <person name="Bourzgui I."/>
            <person name="Brown A."/>
            <person name="Cahill P."/>
            <person name="Channer S."/>
            <person name="Cheshatsang Y."/>
            <person name="Chuda L."/>
            <person name="Citroen M."/>
            <person name="Collymore A."/>
            <person name="Cooke P."/>
            <person name="Costello M."/>
            <person name="D'Aco K."/>
            <person name="Daza R."/>
            <person name="De Haan G."/>
            <person name="DeGray S."/>
            <person name="DeMaso C."/>
            <person name="Dhargay N."/>
            <person name="Dooley K."/>
            <person name="Dooley E."/>
            <person name="Doricent M."/>
            <person name="Dorje P."/>
            <person name="Dorjee K."/>
            <person name="Dupes A."/>
            <person name="Elong R."/>
            <person name="Falk J."/>
            <person name="Farina A."/>
            <person name="Faro S."/>
            <person name="Ferguson D."/>
            <person name="Fisher S."/>
            <person name="Foley C.D."/>
            <person name="Franke A."/>
            <person name="Friedrich D."/>
            <person name="Gadbois L."/>
            <person name="Gearin G."/>
            <person name="Gearin C.R."/>
            <person name="Giannoukos G."/>
            <person name="Goode T."/>
            <person name="Graham J."/>
            <person name="Grandbois E."/>
            <person name="Grewal S."/>
            <person name="Gyaltsen K."/>
            <person name="Hafez N."/>
            <person name="Hagos B."/>
            <person name="Hall J."/>
            <person name="Henson C."/>
            <person name="Hollinger A."/>
            <person name="Honan T."/>
            <person name="Huard M.D."/>
            <person name="Hughes L."/>
            <person name="Hurhula B."/>
            <person name="Husby M.E."/>
            <person name="Kamat A."/>
            <person name="Kanga B."/>
            <person name="Kashin S."/>
            <person name="Khazanovich D."/>
            <person name="Kisner P."/>
            <person name="Lance K."/>
            <person name="Lara M."/>
            <person name="Lee W."/>
            <person name="Lennon N."/>
            <person name="Letendre F."/>
            <person name="LeVine R."/>
            <person name="Lipovsky A."/>
            <person name="Liu X."/>
            <person name="Liu J."/>
            <person name="Liu S."/>
            <person name="Lokyitsang T."/>
            <person name="Lokyitsang Y."/>
            <person name="Lubonja R."/>
            <person name="Lui A."/>
            <person name="MacDonald P."/>
            <person name="Magnisalis V."/>
            <person name="Maru K."/>
            <person name="Matthews C."/>
            <person name="McCusker W."/>
            <person name="McDonough S."/>
            <person name="Mehta T."/>
            <person name="Meldrim J."/>
            <person name="Meneus L."/>
            <person name="Mihai O."/>
            <person name="Mihalev A."/>
            <person name="Mihova T."/>
            <person name="Mittelman R."/>
            <person name="Mlenga V."/>
            <person name="Montmayeur A."/>
            <person name="Mulrain L."/>
            <person name="Navidi A."/>
            <person name="Naylor J."/>
            <person name="Negash T."/>
            <person name="Nguyen T."/>
            <person name="Nguyen N."/>
            <person name="Nicol R."/>
            <person name="Norbu C."/>
            <person name="Norbu N."/>
            <person name="Novod N."/>
            <person name="O'Neill B."/>
            <person name="Osman S."/>
            <person name="Markiewicz E."/>
            <person name="Oyono O.L."/>
            <person name="Patti C."/>
            <person name="Phunkhang P."/>
            <person name="Pierre F."/>
            <person name="Priest M."/>
            <person name="Raghuraman S."/>
            <person name="Rege F."/>
            <person name="Reyes R."/>
            <person name="Rise C."/>
            <person name="Rogov P."/>
            <person name="Ross K."/>
            <person name="Ryan E."/>
            <person name="Settipalli S."/>
            <person name="Shea T."/>
            <person name="Sherpa N."/>
            <person name="Shi L."/>
            <person name="Shih D."/>
            <person name="Sparrow T."/>
            <person name="Spaulding J."/>
            <person name="Stalker J."/>
            <person name="Stange-Thomann N."/>
            <person name="Stavropoulos S."/>
            <person name="Stone C."/>
            <person name="Strader C."/>
            <person name="Tesfaye S."/>
            <person name="Thomson T."/>
            <person name="Thoulutsang Y."/>
            <person name="Thoulutsang D."/>
            <person name="Topham K."/>
            <person name="Topping I."/>
            <person name="Tsamla T."/>
            <person name="Vassiliev H."/>
            <person name="Vo A."/>
            <person name="Wangchuk T."/>
            <person name="Wangdi T."/>
            <person name="Weiand M."/>
            <person name="Wilkinson J."/>
            <person name="Wilson A."/>
            <person name="Yadav S."/>
            <person name="Young G."/>
            <person name="Yu Q."/>
            <person name="Zembek L."/>
            <person name="Zhong D."/>
            <person name="Zimmer A."/>
            <person name="Zwirko Z."/>
            <person name="Jaffe D.B."/>
            <person name="Alvarez P."/>
            <person name="Brockman W."/>
            <person name="Butler J."/>
            <person name="Chin C."/>
            <person name="Gnerre S."/>
            <person name="Grabherr M."/>
            <person name="Kleber M."/>
            <person name="Mauceli E."/>
            <person name="MacCallum I."/>
        </authorList>
    </citation>
    <scope>NUCLEOTIDE SEQUENCE [LARGE SCALE GENOMIC DNA]</scope>
    <source>
        <strain evidence="4">Tucson 14030-0811.24</strain>
    </source>
</reference>
<evidence type="ECO:0000313" key="4">
    <source>
        <dbReference type="Proteomes" id="UP000007798"/>
    </source>
</evidence>
<sequence>MSCNSTNNDSSASVVGDTSWINWFVGLRGKEFLCRVPNDYIRDKFNLTGLETSVVNFSRTFNLITEPEFNTDIWNHLCEPVAEDAAKLYGLIHARYIVTTKGINDMCLKYHRGDFGVCPRIFCNRNGKGQHVLPIGRFDYYSQSHVKVYCPCCNDIYHPRSRCGMLDGAMFGTSFPHMFFMQFPELRPEEPKESYTPRLYGFKLHMSAINSLNTTPEASEKSTTKNSTPKSSVRRSTGRRLTYE</sequence>
<dbReference type="HOGENOM" id="CLU_034027_3_3_1"/>
<dbReference type="InterPro" id="IPR000704">
    <property type="entry name" value="Casein_kinase_II_reg-sub"/>
</dbReference>
<protein>
    <recommendedName>
        <fullName evidence="5">Casein kinase II subunit beta</fullName>
    </recommendedName>
</protein>
<dbReference type="PANTHER" id="PTHR11740:SF0">
    <property type="entry name" value="CASEIN KINASE II SUBUNIT BETA"/>
    <property type="match status" value="1"/>
</dbReference>
<accession>B4MP20</accession>
<dbReference type="PhylomeDB" id="B4MP20"/>
<dbReference type="InterPro" id="IPR035991">
    <property type="entry name" value="Casein_kinase_II_beta-like"/>
</dbReference>
<dbReference type="SMR" id="B4MP20"/>
<evidence type="ECO:0000256" key="2">
    <source>
        <dbReference type="SAM" id="MobiDB-lite"/>
    </source>
</evidence>
<evidence type="ECO:0000313" key="3">
    <source>
        <dbReference type="EMBL" id="EDW73859.1"/>
    </source>
</evidence>
<dbReference type="Proteomes" id="UP000007798">
    <property type="component" value="Unassembled WGS sequence"/>
</dbReference>
<dbReference type="SUPFAM" id="SSF57798">
    <property type="entry name" value="Casein kinase II beta subunit"/>
    <property type="match status" value="1"/>
</dbReference>
<comment type="similarity">
    <text evidence="1">Belongs to the casein kinase 2 subunit beta family.</text>
</comment>
<dbReference type="Pfam" id="PF01214">
    <property type="entry name" value="CK_II_beta"/>
    <property type="match status" value="1"/>
</dbReference>
<proteinExistence type="inferred from homology"/>
<dbReference type="eggNOG" id="KOG3092">
    <property type="taxonomic scope" value="Eukaryota"/>
</dbReference>
<dbReference type="InterPro" id="IPR016149">
    <property type="entry name" value="Casein_kin_II_reg-sub_N"/>
</dbReference>
<gene>
    <name evidence="3" type="primary">Dwil\GK19682</name>
    <name evidence="3" type="ORF">Dwil_GK19682</name>
</gene>
<dbReference type="FunCoup" id="B4MP20">
    <property type="interactions" value="143"/>
</dbReference>
<dbReference type="PRINTS" id="PR00472">
    <property type="entry name" value="CASNKINASEII"/>
</dbReference>
<dbReference type="EMBL" id="CH963848">
    <property type="protein sequence ID" value="EDW73859.1"/>
    <property type="molecule type" value="Genomic_DNA"/>
</dbReference>
<dbReference type="SMART" id="SM01085">
    <property type="entry name" value="CK_II_beta"/>
    <property type="match status" value="1"/>
</dbReference>
<organism evidence="3 4">
    <name type="scientific">Drosophila willistoni</name>
    <name type="common">Fruit fly</name>
    <dbReference type="NCBI Taxonomy" id="7260"/>
    <lineage>
        <taxon>Eukaryota</taxon>
        <taxon>Metazoa</taxon>
        <taxon>Ecdysozoa</taxon>
        <taxon>Arthropoda</taxon>
        <taxon>Hexapoda</taxon>
        <taxon>Insecta</taxon>
        <taxon>Pterygota</taxon>
        <taxon>Neoptera</taxon>
        <taxon>Endopterygota</taxon>
        <taxon>Diptera</taxon>
        <taxon>Brachycera</taxon>
        <taxon>Muscomorpha</taxon>
        <taxon>Ephydroidea</taxon>
        <taxon>Drosophilidae</taxon>
        <taxon>Drosophila</taxon>
        <taxon>Sophophora</taxon>
    </lineage>
</organism>
<dbReference type="FunFam" id="2.20.25.20:FF:000001">
    <property type="entry name" value="Casein kinase II subunit beta"/>
    <property type="match status" value="1"/>
</dbReference>
<dbReference type="OMA" id="HIHARYI"/>
<dbReference type="STRING" id="7260.B4MP20"/>
<dbReference type="GO" id="GO:0019887">
    <property type="term" value="F:protein kinase regulator activity"/>
    <property type="evidence" value="ECO:0007669"/>
    <property type="project" value="InterPro"/>
</dbReference>
<evidence type="ECO:0008006" key="5">
    <source>
        <dbReference type="Google" id="ProtNLM"/>
    </source>
</evidence>
<dbReference type="GO" id="GO:0005956">
    <property type="term" value="C:protein kinase CK2 complex"/>
    <property type="evidence" value="ECO:0007669"/>
    <property type="project" value="InterPro"/>
</dbReference>
<dbReference type="GO" id="GO:0005737">
    <property type="term" value="C:cytoplasm"/>
    <property type="evidence" value="ECO:0007669"/>
    <property type="project" value="TreeGrafter"/>
</dbReference>
<dbReference type="Gene3D" id="1.10.1820.10">
    <property type="entry name" value="protein kinase ck2 holoenzyme, chain C, domain 1"/>
    <property type="match status" value="1"/>
</dbReference>
<evidence type="ECO:0000256" key="1">
    <source>
        <dbReference type="ARBA" id="ARBA00006941"/>
    </source>
</evidence>
<dbReference type="AlphaFoldDB" id="B4MP20"/>
<keyword evidence="4" id="KW-1185">Reference proteome</keyword>
<name>B4MP20_DROWI</name>
<dbReference type="KEGG" id="dwi:6639758"/>
<dbReference type="OrthoDB" id="3971593at2759"/>
<dbReference type="FunFam" id="1.10.1820.10:FF:000005">
    <property type="entry name" value="Casein kinase II subunit beta"/>
    <property type="match status" value="1"/>
</dbReference>
<dbReference type="InParanoid" id="B4MP20"/>
<dbReference type="PANTHER" id="PTHR11740">
    <property type="entry name" value="CASEIN KINASE II SUBUNIT BETA"/>
    <property type="match status" value="1"/>
</dbReference>
<dbReference type="Gene3D" id="2.20.25.20">
    <property type="match status" value="1"/>
</dbReference>
<feature type="region of interest" description="Disordered" evidence="2">
    <location>
        <begin position="213"/>
        <end position="244"/>
    </location>
</feature>